<protein>
    <recommendedName>
        <fullName evidence="2">Outer membrane lipoprotein Blc</fullName>
    </recommendedName>
</protein>
<evidence type="ECO:0000313" key="4">
    <source>
        <dbReference type="EMBL" id="MBB3890801.1"/>
    </source>
</evidence>
<keyword evidence="2" id="KW-0998">Cell outer membrane</keyword>
<comment type="similarity">
    <text evidence="1 2">Belongs to the calycin superfamily. Lipocalin family.</text>
</comment>
<comment type="subunit">
    <text evidence="2">Homodimer.</text>
</comment>
<keyword evidence="2 4" id="KW-0449">Lipoprotein</keyword>
<dbReference type="PIRSF" id="PIRSF036893">
    <property type="entry name" value="Lipocalin_ApoD"/>
    <property type="match status" value="1"/>
</dbReference>
<dbReference type="Pfam" id="PF08212">
    <property type="entry name" value="Lipocalin_2"/>
    <property type="match status" value="1"/>
</dbReference>
<reference evidence="4 5" key="1">
    <citation type="submission" date="2020-08" db="EMBL/GenBank/DDBJ databases">
        <title>Genomic Encyclopedia of Type Strains, Phase IV (KMG-IV): sequencing the most valuable type-strain genomes for metagenomic binning, comparative biology and taxonomic classification.</title>
        <authorList>
            <person name="Goeker M."/>
        </authorList>
    </citation>
    <scope>NUCLEOTIDE SEQUENCE [LARGE SCALE GENOMIC DNA]</scope>
    <source>
        <strain evidence="4 5">DSM 21793</strain>
    </source>
</reference>
<sequence length="173" mass="18970">MRALAPLVLAFALAGGSALAAPPAPTQRIELTKMMGRWYEVARLPNKIQTGCQGGTSDWQRVADGFAVVQACHKGSLSAPVTEWKARAKVLDPSTNAKLQMTFFNGLERQEYWVLDHRSDQGWLILGTPGGRSVWLMSQRPTLPAAVKSQAVARLKQLGYDVGRLEFPQPARN</sequence>
<accession>A0A839ZZM9</accession>
<dbReference type="InterPro" id="IPR012674">
    <property type="entry name" value="Calycin"/>
</dbReference>
<dbReference type="InterPro" id="IPR022271">
    <property type="entry name" value="Lipocalin_ApoD"/>
</dbReference>
<dbReference type="InterPro" id="IPR000566">
    <property type="entry name" value="Lipocln_cytosolic_FA-bd_dom"/>
</dbReference>
<feature type="chain" id="PRO_5033201882" description="Outer membrane lipoprotein Blc" evidence="2">
    <location>
        <begin position="21"/>
        <end position="173"/>
    </location>
</feature>
<keyword evidence="2" id="KW-0472">Membrane</keyword>
<evidence type="ECO:0000259" key="3">
    <source>
        <dbReference type="Pfam" id="PF08212"/>
    </source>
</evidence>
<gene>
    <name evidence="4" type="ORF">GGQ61_001518</name>
</gene>
<dbReference type="GO" id="GO:0006950">
    <property type="term" value="P:response to stress"/>
    <property type="evidence" value="ECO:0007669"/>
    <property type="project" value="UniProtKB-ARBA"/>
</dbReference>
<dbReference type="InterPro" id="IPR047202">
    <property type="entry name" value="Lipocalin_Blc-like_dom"/>
</dbReference>
<proteinExistence type="inferred from homology"/>
<dbReference type="GO" id="GO:0009279">
    <property type="term" value="C:cell outer membrane"/>
    <property type="evidence" value="ECO:0007669"/>
    <property type="project" value="UniProtKB-SubCell"/>
</dbReference>
<keyword evidence="5" id="KW-1185">Reference proteome</keyword>
<dbReference type="GO" id="GO:0008289">
    <property type="term" value="F:lipid binding"/>
    <property type="evidence" value="ECO:0007669"/>
    <property type="project" value="UniProtKB-UniRule"/>
</dbReference>
<evidence type="ECO:0000313" key="5">
    <source>
        <dbReference type="Proteomes" id="UP000530564"/>
    </source>
</evidence>
<dbReference type="SUPFAM" id="SSF50814">
    <property type="entry name" value="Lipocalins"/>
    <property type="match status" value="1"/>
</dbReference>
<dbReference type="CDD" id="cd19438">
    <property type="entry name" value="lipocalin_Blc-like"/>
    <property type="match status" value="1"/>
</dbReference>
<keyword evidence="2" id="KW-0446">Lipid-binding</keyword>
<dbReference type="EMBL" id="JACIDK010000002">
    <property type="protein sequence ID" value="MBB3890801.1"/>
    <property type="molecule type" value="Genomic_DNA"/>
</dbReference>
<comment type="caution">
    <text evidence="4">The sequence shown here is derived from an EMBL/GenBank/DDBJ whole genome shotgun (WGS) entry which is preliminary data.</text>
</comment>
<dbReference type="PANTHER" id="PTHR10612:SF34">
    <property type="entry name" value="APOLIPOPROTEIN D"/>
    <property type="match status" value="1"/>
</dbReference>
<feature type="signal peptide" evidence="2">
    <location>
        <begin position="1"/>
        <end position="20"/>
    </location>
</feature>
<evidence type="ECO:0000256" key="1">
    <source>
        <dbReference type="ARBA" id="ARBA00006889"/>
    </source>
</evidence>
<evidence type="ECO:0000256" key="2">
    <source>
        <dbReference type="PIRNR" id="PIRNR036893"/>
    </source>
</evidence>
<name>A0A839ZZM9_9CAUL</name>
<dbReference type="AlphaFoldDB" id="A0A839ZZM9"/>
<organism evidence="4 5">
    <name type="scientific">Phenylobacterium haematophilum</name>
    <dbReference type="NCBI Taxonomy" id="98513"/>
    <lineage>
        <taxon>Bacteria</taxon>
        <taxon>Pseudomonadati</taxon>
        <taxon>Pseudomonadota</taxon>
        <taxon>Alphaproteobacteria</taxon>
        <taxon>Caulobacterales</taxon>
        <taxon>Caulobacteraceae</taxon>
        <taxon>Phenylobacterium</taxon>
    </lineage>
</organism>
<dbReference type="RefSeq" id="WP_183771209.1">
    <property type="nucleotide sequence ID" value="NZ_JACIDK010000002.1"/>
</dbReference>
<keyword evidence="2" id="KW-0732">Signal</keyword>
<comment type="function">
    <text evidence="2">Involved in the storage or transport of lipids necessary for membrane maintenance under stressful conditions. Displays a binding preference for lysophospholipids.</text>
</comment>
<feature type="domain" description="Lipocalin/cytosolic fatty-acid binding" evidence="3">
    <location>
        <begin position="29"/>
        <end position="169"/>
    </location>
</feature>
<dbReference type="Proteomes" id="UP000530564">
    <property type="component" value="Unassembled WGS sequence"/>
</dbReference>
<dbReference type="Gene3D" id="2.40.128.20">
    <property type="match status" value="1"/>
</dbReference>
<dbReference type="PANTHER" id="PTHR10612">
    <property type="entry name" value="APOLIPOPROTEIN D"/>
    <property type="match status" value="1"/>
</dbReference>
<comment type="subcellular location">
    <subcellularLocation>
        <location evidence="2">Cell outer membrane</location>
    </subcellularLocation>
</comment>